<dbReference type="Proteomes" id="UP000219813">
    <property type="component" value="Chromosome 5"/>
</dbReference>
<dbReference type="KEGG" id="pmal:PMUG01_05011700"/>
<feature type="transmembrane region" description="Helical" evidence="2">
    <location>
        <begin position="260"/>
        <end position="281"/>
    </location>
</feature>
<evidence type="ECO:0000313" key="4">
    <source>
        <dbReference type="Proteomes" id="UP000219813"/>
    </source>
</evidence>
<keyword evidence="2" id="KW-0812">Transmembrane</keyword>
<protein>
    <submittedName>
        <fullName evidence="3">Fam-l protein</fullName>
    </submittedName>
</protein>
<evidence type="ECO:0000313" key="3">
    <source>
        <dbReference type="EMBL" id="SBT87255.1"/>
    </source>
</evidence>
<evidence type="ECO:0000256" key="2">
    <source>
        <dbReference type="SAM" id="Phobius"/>
    </source>
</evidence>
<feature type="region of interest" description="Disordered" evidence="1">
    <location>
        <begin position="82"/>
        <end position="107"/>
    </location>
</feature>
<dbReference type="AlphaFoldDB" id="A0A1D3JL00"/>
<keyword evidence="4" id="KW-1185">Reference proteome</keyword>
<keyword evidence="2" id="KW-1133">Transmembrane helix</keyword>
<organism evidence="3 4">
    <name type="scientific">Plasmodium malariae</name>
    <dbReference type="NCBI Taxonomy" id="5858"/>
    <lineage>
        <taxon>Eukaryota</taxon>
        <taxon>Sar</taxon>
        <taxon>Alveolata</taxon>
        <taxon>Apicomplexa</taxon>
        <taxon>Aconoidasida</taxon>
        <taxon>Haemosporida</taxon>
        <taxon>Plasmodiidae</taxon>
        <taxon>Plasmodium</taxon>
        <taxon>Plasmodium (Plasmodium)</taxon>
    </lineage>
</organism>
<dbReference type="GeneID" id="39867157"/>
<keyword evidence="2" id="KW-0472">Membrane</keyword>
<reference evidence="3 4" key="1">
    <citation type="submission" date="2016-06" db="EMBL/GenBank/DDBJ databases">
        <authorList>
            <consortium name="Pathogen Informatics"/>
        </authorList>
    </citation>
    <scope>NUCLEOTIDE SEQUENCE [LARGE SCALE GENOMIC DNA]</scope>
</reference>
<dbReference type="Pfam" id="PF12420">
    <property type="entry name" value="DUF3671"/>
    <property type="match status" value="1"/>
</dbReference>
<dbReference type="EMBL" id="LT594626">
    <property type="protein sequence ID" value="SBT87255.1"/>
    <property type="molecule type" value="Genomic_DNA"/>
</dbReference>
<dbReference type="RefSeq" id="XP_028860282.1">
    <property type="nucleotide sequence ID" value="XM_029003325.1"/>
</dbReference>
<feature type="transmembrane region" description="Helical" evidence="2">
    <location>
        <begin position="160"/>
        <end position="184"/>
    </location>
</feature>
<gene>
    <name evidence="3" type="primary">PmUG01_05011700</name>
    <name evidence="3" type="ORF">PMUG01_05011700</name>
</gene>
<dbReference type="VEuPathDB" id="PlasmoDB:PmUG01_05011700"/>
<sequence length="296" mass="34866">MEKKINTPLSIKIITLMLSCWICHFYIHMSTLKKSLDEMSYHRRKFHARTYRLLTKYKQDNNSSSLYLKKGFPINVVHEKKDISNNGKDDSGKKKQPNRCASNIVGDHKPDMKHNTCTFETKKYSHLEKKIFKELDYTDFLKNNRTINNKVYKRIIRKKYGLRIVLPVLLFLFLLIIFILEVVLGSVGKTSLLYVLGLNKNYLKSLSENKSEPIIELMKNIGEFFKHSTPTEVSAERICEFCDNVKEVSNICHLGKFFRILIYFVPFIILSISIVSGIIYYHKKVKKYEKIKFMKR</sequence>
<dbReference type="InterPro" id="IPR022139">
    <property type="entry name" value="Fam-L/Fam-M-like_plasmodium"/>
</dbReference>
<evidence type="ECO:0000256" key="1">
    <source>
        <dbReference type="SAM" id="MobiDB-lite"/>
    </source>
</evidence>
<feature type="compositionally biased region" description="Basic and acidic residues" evidence="1">
    <location>
        <begin position="82"/>
        <end position="93"/>
    </location>
</feature>
<accession>A0A1D3JL00</accession>
<proteinExistence type="predicted"/>
<feature type="transmembrane region" description="Helical" evidence="2">
    <location>
        <begin position="6"/>
        <end position="27"/>
    </location>
</feature>
<name>A0A1D3JL00_PLAMA</name>